<dbReference type="RefSeq" id="WP_118928818.1">
    <property type="nucleotide sequence ID" value="NZ_QXGH01000045.1"/>
</dbReference>
<dbReference type="Proteomes" id="UP000283644">
    <property type="component" value="Unassembled WGS sequence"/>
</dbReference>
<dbReference type="Pfam" id="PF13578">
    <property type="entry name" value="Methyltransf_24"/>
    <property type="match status" value="1"/>
</dbReference>
<gene>
    <name evidence="1" type="ORF">D0Z08_29255</name>
</gene>
<reference evidence="1 2" key="1">
    <citation type="submission" date="2018-09" db="EMBL/GenBank/DDBJ databases">
        <title>Genome sequencing of Nocardioides immobilis CCTCC AB 2017083 for comparison to Nocardioides silvaticus.</title>
        <authorList>
            <person name="Li C."/>
            <person name="Wang G."/>
        </authorList>
    </citation>
    <scope>NUCLEOTIDE SEQUENCE [LARGE SCALE GENOMIC DNA]</scope>
    <source>
        <strain evidence="1 2">CCTCC AB 2017083</strain>
    </source>
</reference>
<evidence type="ECO:0000313" key="1">
    <source>
        <dbReference type="EMBL" id="RHW23505.1"/>
    </source>
</evidence>
<accession>A0A417XT75</accession>
<dbReference type="SUPFAM" id="SSF53335">
    <property type="entry name" value="S-adenosyl-L-methionine-dependent methyltransferases"/>
    <property type="match status" value="1"/>
</dbReference>
<dbReference type="EMBL" id="QXGH01000045">
    <property type="protein sequence ID" value="RHW23505.1"/>
    <property type="molecule type" value="Genomic_DNA"/>
</dbReference>
<organism evidence="1 2">
    <name type="scientific">Nocardioides immobilis</name>
    <dbReference type="NCBI Taxonomy" id="2049295"/>
    <lineage>
        <taxon>Bacteria</taxon>
        <taxon>Bacillati</taxon>
        <taxon>Actinomycetota</taxon>
        <taxon>Actinomycetes</taxon>
        <taxon>Propionibacteriales</taxon>
        <taxon>Nocardioidaceae</taxon>
        <taxon>Nocardioides</taxon>
    </lineage>
</organism>
<dbReference type="Gene3D" id="3.40.50.150">
    <property type="entry name" value="Vaccinia Virus protein VP39"/>
    <property type="match status" value="1"/>
</dbReference>
<proteinExistence type="predicted"/>
<dbReference type="InterPro" id="IPR029063">
    <property type="entry name" value="SAM-dependent_MTases_sf"/>
</dbReference>
<name>A0A417XT75_9ACTN</name>
<dbReference type="AlphaFoldDB" id="A0A417XT75"/>
<dbReference type="OrthoDB" id="3448233at2"/>
<evidence type="ECO:0000313" key="2">
    <source>
        <dbReference type="Proteomes" id="UP000283644"/>
    </source>
</evidence>
<comment type="caution">
    <text evidence="1">The sequence shown here is derived from an EMBL/GenBank/DDBJ whole genome shotgun (WGS) entry which is preliminary data.</text>
</comment>
<keyword evidence="2" id="KW-1185">Reference proteome</keyword>
<sequence>MRYLDNALDLYKHRTAIRALAENHLTFSQTMDASVWGSLPARSRTELTRLATVARQFPGPFIEIGTQFGFTTQLLAETKRSDQELITVDNYSWHPFSLPPDHHRTFTHSALHYCKKHTALTIVDADSNEFFENYRGVAPALVFLDGAHSYDAVVREIRHAKRLRAAIVCGDEYNESFPGLKEAVHEEFGDGVTVEHSLWSATAG</sequence>
<evidence type="ECO:0008006" key="3">
    <source>
        <dbReference type="Google" id="ProtNLM"/>
    </source>
</evidence>
<protein>
    <recommendedName>
        <fullName evidence="3">Class I SAM-dependent methyltransferase</fullName>
    </recommendedName>
</protein>